<evidence type="ECO:0000313" key="3">
    <source>
        <dbReference type="Proteomes" id="UP000297703"/>
    </source>
</evidence>
<accession>A0A4D9EKT1</accession>
<dbReference type="AlphaFoldDB" id="A0A4D9EKT1"/>
<protein>
    <submittedName>
        <fullName evidence="2">Transcriptional adapter 1</fullName>
    </submittedName>
</protein>
<keyword evidence="3" id="KW-1185">Reference proteome</keyword>
<dbReference type="EMBL" id="QXTE01000079">
    <property type="protein sequence ID" value="TFK07732.1"/>
    <property type="molecule type" value="Genomic_DNA"/>
</dbReference>
<reference evidence="2 3" key="1">
    <citation type="submission" date="2019-04" db="EMBL/GenBank/DDBJ databases">
        <title>Draft genome of the big-headed turtle Platysternon megacephalum.</title>
        <authorList>
            <person name="Gong S."/>
        </authorList>
    </citation>
    <scope>NUCLEOTIDE SEQUENCE [LARGE SCALE GENOMIC DNA]</scope>
    <source>
        <strain evidence="2">DO16091913</strain>
        <tissue evidence="2">Muscle</tissue>
    </source>
</reference>
<evidence type="ECO:0000313" key="2">
    <source>
        <dbReference type="EMBL" id="TFK07732.1"/>
    </source>
</evidence>
<feature type="region of interest" description="Disordered" evidence="1">
    <location>
        <begin position="67"/>
        <end position="106"/>
    </location>
</feature>
<feature type="compositionally biased region" description="Low complexity" evidence="1">
    <location>
        <begin position="1"/>
        <end position="10"/>
    </location>
</feature>
<comment type="caution">
    <text evidence="2">The sequence shown here is derived from an EMBL/GenBank/DDBJ whole genome shotgun (WGS) entry which is preliminary data.</text>
</comment>
<feature type="compositionally biased region" description="Basic residues" evidence="1">
    <location>
        <begin position="94"/>
        <end position="106"/>
    </location>
</feature>
<proteinExistence type="predicted"/>
<organism evidence="2 3">
    <name type="scientific">Platysternon megacephalum</name>
    <name type="common">big-headed turtle</name>
    <dbReference type="NCBI Taxonomy" id="55544"/>
    <lineage>
        <taxon>Eukaryota</taxon>
        <taxon>Metazoa</taxon>
        <taxon>Chordata</taxon>
        <taxon>Craniata</taxon>
        <taxon>Vertebrata</taxon>
        <taxon>Euteleostomi</taxon>
        <taxon>Archelosauria</taxon>
        <taxon>Testudinata</taxon>
        <taxon>Testudines</taxon>
        <taxon>Cryptodira</taxon>
        <taxon>Durocryptodira</taxon>
        <taxon>Testudinoidea</taxon>
        <taxon>Platysternidae</taxon>
        <taxon>Platysternon</taxon>
    </lineage>
</organism>
<name>A0A4D9EKT1_9SAUR</name>
<dbReference type="Proteomes" id="UP000297703">
    <property type="component" value="Unassembled WGS sequence"/>
</dbReference>
<feature type="compositionally biased region" description="Low complexity" evidence="1">
    <location>
        <begin position="68"/>
        <end position="83"/>
    </location>
</feature>
<evidence type="ECO:0000256" key="1">
    <source>
        <dbReference type="SAM" id="MobiDB-lite"/>
    </source>
</evidence>
<sequence length="106" mass="11053">MGWGCSASSSAGGGAGGVQRPAEGPEPGWCEWQAASGHVTGVLEAWPSPPPPDAVRPRRGRAEALLGSRSHSAPPRLRPAAAAMTDNIPLQPVRQKKRMDSKHRSG</sequence>
<gene>
    <name evidence="2" type="ORF">DR999_PMT09382</name>
</gene>
<feature type="region of interest" description="Disordered" evidence="1">
    <location>
        <begin position="1"/>
        <end position="31"/>
    </location>
</feature>
<reference evidence="2 3" key="2">
    <citation type="submission" date="2019-04" db="EMBL/GenBank/DDBJ databases">
        <title>The genome sequence of big-headed turtle.</title>
        <authorList>
            <person name="Gong S."/>
        </authorList>
    </citation>
    <scope>NUCLEOTIDE SEQUENCE [LARGE SCALE GENOMIC DNA]</scope>
    <source>
        <strain evidence="2">DO16091913</strain>
        <tissue evidence="2">Muscle</tissue>
    </source>
</reference>